<sequence>MFSVKGKIINVRGRTITILRENSEKKASNLSFFYDYRNKLMKGDTIYAKFTFKRGESDKVNLEREPLVLVGSDITTIKRCLAQGLETNSSGYYYKVLIDISEQYKLSVEQYVDDLTDSVIRKRPFPYSRSKLIEPDQEKRLCRWWYYNRLLRKFNLLGITSRDIMNVDENLSQLYQRCLKNPFIVLIIPLNRCIKIFELLYKKATKSQLICAKIARILYMRLNDTNHSYLPVQFFKDAIANFDSYLSELKDDYGIEVDSVIINGEKGIYLPYPLKVERFVSKFLKKCINYKMETKLSPIEYTRNDLSNDQIKAIKGALNNSVTIITGEAGTGKTTVIKEIVTNLEKSNVKYILSSFTGKAVSRLKTVTDRTNVATLDYYINGLDHMFEYVIIDEASMVSTELFYRFFHKNNSPTRIILIGDPNQLPPITWGSFFSELNKSNIIPIYKLTQNHRSDVIGENGIIYNSQSMIKYHTEKHKDRSFLFRKFNNFRINTGDTDVVLQLVQLFKTNMGNVFNKSILKIISPYNAPLKYLNNRIRHMFTDNNNKFVKDIQGSIWHLNTVVMLTQNRNKLGIMNGDEGIIIDVDFYNSAVTVEFHNGVTAKFGTDCKKNSIGEIMNTGIRDKCTTDMLIQSYAISIHKSQGSEWEYVIIYIPKTKNENEFIDFNLLYTAVTRARKSIWFVGDEETLNSFARIKMQDRYDGLLSRMLTK</sequence>
<dbReference type="PANTHER" id="PTHR43788">
    <property type="entry name" value="DNA2/NAM7 HELICASE FAMILY MEMBER"/>
    <property type="match status" value="1"/>
</dbReference>
<dbReference type="InterPro" id="IPR027785">
    <property type="entry name" value="UvrD-like_helicase_C"/>
</dbReference>
<dbReference type="CDD" id="cd17933">
    <property type="entry name" value="DEXSc_RecD-like"/>
    <property type="match status" value="1"/>
</dbReference>
<dbReference type="GO" id="GO:0009338">
    <property type="term" value="C:exodeoxyribonuclease V complex"/>
    <property type="evidence" value="ECO:0007669"/>
    <property type="project" value="TreeGrafter"/>
</dbReference>
<dbReference type="Gene3D" id="2.30.30.940">
    <property type="match status" value="1"/>
</dbReference>
<dbReference type="GO" id="GO:0006310">
    <property type="term" value="P:DNA recombination"/>
    <property type="evidence" value="ECO:0007669"/>
    <property type="project" value="TreeGrafter"/>
</dbReference>
<dbReference type="InterPro" id="IPR050534">
    <property type="entry name" value="Coronavir_polyprotein_1ab"/>
</dbReference>
<protein>
    <submittedName>
        <fullName evidence="4">RecD helicase /ATP-dependent exoDNAse</fullName>
    </submittedName>
</protein>
<keyword evidence="2" id="KW-0067">ATP-binding</keyword>
<dbReference type="EMBL" id="MK500432">
    <property type="protein sequence ID" value="QBK89649.1"/>
    <property type="molecule type" value="Genomic_DNA"/>
</dbReference>
<feature type="domain" description="UvrD-like helicase C-terminal" evidence="3">
    <location>
        <begin position="633"/>
        <end position="682"/>
    </location>
</feature>
<organism evidence="4">
    <name type="scientific">Pithovirus LCPAC001</name>
    <dbReference type="NCBI Taxonomy" id="2506585"/>
    <lineage>
        <taxon>Viruses</taxon>
        <taxon>Pithoviruses</taxon>
    </lineage>
</organism>
<name>A0A481Z3U0_9VIRU</name>
<reference evidence="4" key="1">
    <citation type="journal article" date="2019" name="MBio">
        <title>Virus Genomes from Deep Sea Sediments Expand the Ocean Megavirome and Support Independent Origins of Viral Gigantism.</title>
        <authorList>
            <person name="Backstrom D."/>
            <person name="Yutin N."/>
            <person name="Jorgensen S.L."/>
            <person name="Dharamshi J."/>
            <person name="Homa F."/>
            <person name="Zaremba-Niedwiedzka K."/>
            <person name="Spang A."/>
            <person name="Wolf Y.I."/>
            <person name="Koonin E.V."/>
            <person name="Ettema T.J."/>
        </authorList>
    </citation>
    <scope>NUCLEOTIDE SEQUENCE</scope>
</reference>
<dbReference type="Gene3D" id="3.40.50.300">
    <property type="entry name" value="P-loop containing nucleotide triphosphate hydrolases"/>
    <property type="match status" value="2"/>
</dbReference>
<keyword evidence="4" id="KW-0347">Helicase</keyword>
<dbReference type="InterPro" id="IPR027417">
    <property type="entry name" value="P-loop_NTPase"/>
</dbReference>
<evidence type="ECO:0000259" key="3">
    <source>
        <dbReference type="Pfam" id="PF13538"/>
    </source>
</evidence>
<dbReference type="PANTHER" id="PTHR43788:SF6">
    <property type="entry name" value="DNA HELICASE B"/>
    <property type="match status" value="1"/>
</dbReference>
<evidence type="ECO:0000256" key="2">
    <source>
        <dbReference type="ARBA" id="ARBA00022840"/>
    </source>
</evidence>
<dbReference type="Pfam" id="PF13604">
    <property type="entry name" value="AAA_30"/>
    <property type="match status" value="1"/>
</dbReference>
<dbReference type="CDD" id="cd18809">
    <property type="entry name" value="SF1_C_RecD"/>
    <property type="match status" value="1"/>
</dbReference>
<dbReference type="SUPFAM" id="SSF52540">
    <property type="entry name" value="P-loop containing nucleoside triphosphate hydrolases"/>
    <property type="match status" value="1"/>
</dbReference>
<dbReference type="Pfam" id="PF13538">
    <property type="entry name" value="UvrD_C_2"/>
    <property type="match status" value="1"/>
</dbReference>
<evidence type="ECO:0000256" key="1">
    <source>
        <dbReference type="ARBA" id="ARBA00022741"/>
    </source>
</evidence>
<proteinExistence type="predicted"/>
<accession>A0A481Z3U0</accession>
<evidence type="ECO:0000313" key="4">
    <source>
        <dbReference type="EMBL" id="QBK89649.1"/>
    </source>
</evidence>
<keyword evidence="1" id="KW-0547">Nucleotide-binding</keyword>
<dbReference type="GO" id="GO:0017116">
    <property type="term" value="F:single-stranded DNA helicase activity"/>
    <property type="evidence" value="ECO:0007669"/>
    <property type="project" value="TreeGrafter"/>
</dbReference>
<gene>
    <name evidence="4" type="ORF">LCPAC001_01590</name>
</gene>
<dbReference type="GO" id="GO:0005524">
    <property type="term" value="F:ATP binding"/>
    <property type="evidence" value="ECO:0007669"/>
    <property type="project" value="UniProtKB-KW"/>
</dbReference>
<keyword evidence="4" id="KW-0378">Hydrolase</keyword>